<accession>A0ACC1A8A5</accession>
<protein>
    <submittedName>
        <fullName evidence="1">Uncharacterized protein</fullName>
    </submittedName>
</protein>
<organism evidence="1 2">
    <name type="scientific">Pistacia atlantica</name>
    <dbReference type="NCBI Taxonomy" id="434234"/>
    <lineage>
        <taxon>Eukaryota</taxon>
        <taxon>Viridiplantae</taxon>
        <taxon>Streptophyta</taxon>
        <taxon>Embryophyta</taxon>
        <taxon>Tracheophyta</taxon>
        <taxon>Spermatophyta</taxon>
        <taxon>Magnoliopsida</taxon>
        <taxon>eudicotyledons</taxon>
        <taxon>Gunneridae</taxon>
        <taxon>Pentapetalae</taxon>
        <taxon>rosids</taxon>
        <taxon>malvids</taxon>
        <taxon>Sapindales</taxon>
        <taxon>Anacardiaceae</taxon>
        <taxon>Pistacia</taxon>
    </lineage>
</organism>
<dbReference type="EMBL" id="CM047908">
    <property type="protein sequence ID" value="KAJ0082021.1"/>
    <property type="molecule type" value="Genomic_DNA"/>
</dbReference>
<evidence type="ECO:0000313" key="1">
    <source>
        <dbReference type="EMBL" id="KAJ0082021.1"/>
    </source>
</evidence>
<gene>
    <name evidence="1" type="ORF">Patl1_10200</name>
</gene>
<comment type="caution">
    <text evidence="1">The sequence shown here is derived from an EMBL/GenBank/DDBJ whole genome shotgun (WGS) entry which is preliminary data.</text>
</comment>
<sequence>MENKRKVLNLQENKQQIKLTLFLTSLGILKLNQMNNLTELASLVQDCVNGLNETHSSMVSAFNFDILFTANNFDKIAMYKMI</sequence>
<dbReference type="Proteomes" id="UP001164250">
    <property type="component" value="Chromosome 12"/>
</dbReference>
<keyword evidence="2" id="KW-1185">Reference proteome</keyword>
<proteinExistence type="predicted"/>
<name>A0ACC1A8A5_9ROSI</name>
<evidence type="ECO:0000313" key="2">
    <source>
        <dbReference type="Proteomes" id="UP001164250"/>
    </source>
</evidence>
<reference evidence="2" key="1">
    <citation type="journal article" date="2023" name="G3 (Bethesda)">
        <title>Genome assembly and association tests identify interacting loci associated with vigor, precocity, and sex in interspecific pistachio rootstocks.</title>
        <authorList>
            <person name="Palmer W."/>
            <person name="Jacygrad E."/>
            <person name="Sagayaradj S."/>
            <person name="Cavanaugh K."/>
            <person name="Han R."/>
            <person name="Bertier L."/>
            <person name="Beede B."/>
            <person name="Kafkas S."/>
            <person name="Golino D."/>
            <person name="Preece J."/>
            <person name="Michelmore R."/>
        </authorList>
    </citation>
    <scope>NUCLEOTIDE SEQUENCE [LARGE SCALE GENOMIC DNA]</scope>
</reference>